<evidence type="ECO:0000313" key="3">
    <source>
        <dbReference type="Proteomes" id="UP000253141"/>
    </source>
</evidence>
<evidence type="ECO:0000313" key="2">
    <source>
        <dbReference type="EMBL" id="RDB08017.1"/>
    </source>
</evidence>
<protein>
    <submittedName>
        <fullName evidence="2">Uncharacterized protein</fullName>
    </submittedName>
</protein>
<reference evidence="2 3" key="1">
    <citation type="submission" date="2018-07" db="EMBL/GenBank/DDBJ databases">
        <title>Genome analysis of Runella aurantiaca.</title>
        <authorList>
            <person name="Yang X."/>
        </authorList>
    </citation>
    <scope>NUCLEOTIDE SEQUENCE [LARGE SCALE GENOMIC DNA]</scope>
    <source>
        <strain evidence="2 3">YX9</strain>
    </source>
</reference>
<keyword evidence="3" id="KW-1185">Reference proteome</keyword>
<feature type="region of interest" description="Disordered" evidence="1">
    <location>
        <begin position="43"/>
        <end position="69"/>
    </location>
</feature>
<proteinExistence type="predicted"/>
<dbReference type="EMBL" id="QPIW01000001">
    <property type="protein sequence ID" value="RDB08017.1"/>
    <property type="molecule type" value="Genomic_DNA"/>
</dbReference>
<gene>
    <name evidence="2" type="ORF">DVG78_02935</name>
</gene>
<evidence type="ECO:0000256" key="1">
    <source>
        <dbReference type="SAM" id="MobiDB-lite"/>
    </source>
</evidence>
<sequence length="69" mass="8302">MKTRKTRCFTGKKNAMKSTLKHNFTSSNEHWKRKWSWRQNHAVVRPKPKSDTYDTQEFRNTPFPDGVTF</sequence>
<dbReference type="Proteomes" id="UP000253141">
    <property type="component" value="Unassembled WGS sequence"/>
</dbReference>
<comment type="caution">
    <text evidence="2">The sequence shown here is derived from an EMBL/GenBank/DDBJ whole genome shotgun (WGS) entry which is preliminary data.</text>
</comment>
<dbReference type="AlphaFoldDB" id="A0A369II71"/>
<organism evidence="2 3">
    <name type="scientific">Runella aurantiaca</name>
    <dbReference type="NCBI Taxonomy" id="2282308"/>
    <lineage>
        <taxon>Bacteria</taxon>
        <taxon>Pseudomonadati</taxon>
        <taxon>Bacteroidota</taxon>
        <taxon>Cytophagia</taxon>
        <taxon>Cytophagales</taxon>
        <taxon>Spirosomataceae</taxon>
        <taxon>Runella</taxon>
    </lineage>
</organism>
<name>A0A369II71_9BACT</name>
<accession>A0A369II71</accession>